<reference evidence="2 3" key="1">
    <citation type="journal article" date="2023" name="Arcadia Sci">
        <title>De novo assembly of a long-read Amblyomma americanum tick genome.</title>
        <authorList>
            <person name="Chou S."/>
            <person name="Poskanzer K.E."/>
            <person name="Rollins M."/>
            <person name="Thuy-Boun P.S."/>
        </authorList>
    </citation>
    <scope>NUCLEOTIDE SEQUENCE [LARGE SCALE GENOMIC DNA]</scope>
    <source>
        <strain evidence="2">F_SG_1</strain>
        <tissue evidence="2">Salivary glands</tissue>
    </source>
</reference>
<organism evidence="2 3">
    <name type="scientific">Amblyomma americanum</name>
    <name type="common">Lone star tick</name>
    <dbReference type="NCBI Taxonomy" id="6943"/>
    <lineage>
        <taxon>Eukaryota</taxon>
        <taxon>Metazoa</taxon>
        <taxon>Ecdysozoa</taxon>
        <taxon>Arthropoda</taxon>
        <taxon>Chelicerata</taxon>
        <taxon>Arachnida</taxon>
        <taxon>Acari</taxon>
        <taxon>Parasitiformes</taxon>
        <taxon>Ixodida</taxon>
        <taxon>Ixodoidea</taxon>
        <taxon>Ixodidae</taxon>
        <taxon>Amblyomminae</taxon>
        <taxon>Amblyomma</taxon>
    </lineage>
</organism>
<proteinExistence type="predicted"/>
<dbReference type="Proteomes" id="UP001321473">
    <property type="component" value="Unassembled WGS sequence"/>
</dbReference>
<keyword evidence="1" id="KW-0732">Signal</keyword>
<evidence type="ECO:0000313" key="2">
    <source>
        <dbReference type="EMBL" id="KAK8757350.1"/>
    </source>
</evidence>
<keyword evidence="3" id="KW-1185">Reference proteome</keyword>
<dbReference type="AlphaFoldDB" id="A0AAQ4D4G0"/>
<gene>
    <name evidence="2" type="ORF">V5799_005017</name>
</gene>
<dbReference type="EMBL" id="JARKHS020035300">
    <property type="protein sequence ID" value="KAK8757350.1"/>
    <property type="molecule type" value="Genomic_DNA"/>
</dbReference>
<sequence length="498" mass="55489">MRHCIVFVVGALLIGKTAGDETATEKVPQADICNEFGNKFCKGEKCNASLDVKGTFTCQCERDTMYFDAVKEMCQYKKTCVTTECSVGQCKEIGINLAKCGCENKAYVTLTCKVTDFYANECQKKGGTAVVNMDSLDGARCSCGEWAVMNSNKTKCIPTTCLYPALSCKDLCEKNLLDKDPRCCEGWDQKDCSKAPPIGTYCSPGTIRKGADCLSACIAGEGKLLCKNGCRASKAPGRAYECQCNSGYVVAEDGIQCKVDYTGLACPQEEEQKCLPGQYCIMRNKTAVCECPLHQHVVDGQCTGECSENKCHEDFTDCRVHFGKQRCSCPWALRKHPKSSVTKECILNEYYYTVSFKPNISLEARDCDTHKNRVLQAMQTTIGPEIFRVEILNCTDDITARLITGKPLSPYLLRKLQICEYPEGNICRIYPRLPIQKGSATEIQEENLCGSLLKEQETATKDTNECVRDGEYFWFKCKSGFREVDLKTRGRLRRSVCE</sequence>
<feature type="non-terminal residue" evidence="2">
    <location>
        <position position="498"/>
    </location>
</feature>
<feature type="signal peptide" evidence="1">
    <location>
        <begin position="1"/>
        <end position="19"/>
    </location>
</feature>
<comment type="caution">
    <text evidence="2">The sequence shown here is derived from an EMBL/GenBank/DDBJ whole genome shotgun (WGS) entry which is preliminary data.</text>
</comment>
<evidence type="ECO:0000256" key="1">
    <source>
        <dbReference type="SAM" id="SignalP"/>
    </source>
</evidence>
<protein>
    <submittedName>
        <fullName evidence="2">Uncharacterized protein</fullName>
    </submittedName>
</protein>
<name>A0AAQ4D4G0_AMBAM</name>
<evidence type="ECO:0000313" key="3">
    <source>
        <dbReference type="Proteomes" id="UP001321473"/>
    </source>
</evidence>
<accession>A0AAQ4D4G0</accession>
<feature type="chain" id="PRO_5043052586" evidence="1">
    <location>
        <begin position="20"/>
        <end position="498"/>
    </location>
</feature>